<dbReference type="EMBL" id="MN739526">
    <property type="protein sequence ID" value="QHT10733.1"/>
    <property type="molecule type" value="Genomic_DNA"/>
</dbReference>
<dbReference type="AlphaFoldDB" id="A0A6C0D2Q5"/>
<evidence type="ECO:0000256" key="1">
    <source>
        <dbReference type="SAM" id="MobiDB-lite"/>
    </source>
</evidence>
<reference evidence="2" key="1">
    <citation type="journal article" date="2020" name="Nature">
        <title>Giant virus diversity and host interactions through global metagenomics.</title>
        <authorList>
            <person name="Schulz F."/>
            <person name="Roux S."/>
            <person name="Paez-Espino D."/>
            <person name="Jungbluth S."/>
            <person name="Walsh D.A."/>
            <person name="Denef V.J."/>
            <person name="McMahon K.D."/>
            <person name="Konstantinidis K.T."/>
            <person name="Eloe-Fadrosh E.A."/>
            <person name="Kyrpides N.C."/>
            <person name="Woyke T."/>
        </authorList>
    </citation>
    <scope>NUCLEOTIDE SEQUENCE</scope>
    <source>
        <strain evidence="2">GVMAG-M-3300023174-107</strain>
    </source>
</reference>
<proteinExistence type="predicted"/>
<sequence length="216" mass="25610">MYLIRYIYYHCHTIHYTFFHITLINSFNNKYIFKIINYYEIIMSISEEADKNKTDKNDDKYETFDSQFRCITLNTLVELIDTYHNTILKKQEEDLKLIKIKKDKSIVNAAEMEEKNKKESEEKLKVNANAKEETKRKTDLETRAKSNLPKIKRLGKSSQQKKEDKENDDIINIVLALKLNEIENNSNNIPTPNITDHDLLISSAALSIFYNMFRKR</sequence>
<name>A0A6C0D2Q5_9ZZZZ</name>
<feature type="region of interest" description="Disordered" evidence="1">
    <location>
        <begin position="112"/>
        <end position="165"/>
    </location>
</feature>
<accession>A0A6C0D2Q5</accession>
<organism evidence="2">
    <name type="scientific">viral metagenome</name>
    <dbReference type="NCBI Taxonomy" id="1070528"/>
    <lineage>
        <taxon>unclassified sequences</taxon>
        <taxon>metagenomes</taxon>
        <taxon>organismal metagenomes</taxon>
    </lineage>
</organism>
<evidence type="ECO:0000313" key="2">
    <source>
        <dbReference type="EMBL" id="QHT10733.1"/>
    </source>
</evidence>
<feature type="compositionally biased region" description="Basic and acidic residues" evidence="1">
    <location>
        <begin position="112"/>
        <end position="144"/>
    </location>
</feature>
<protein>
    <submittedName>
        <fullName evidence="2">Uncharacterized protein</fullName>
    </submittedName>
</protein>